<accession>A0A7U4E6X5</accession>
<organism evidence="1 2">
    <name type="scientific">Runella slithyformis (strain ATCC 29530 / DSM 19594 / LMG 11500 / NCIMB 11436 / LSU 4)</name>
    <dbReference type="NCBI Taxonomy" id="761193"/>
    <lineage>
        <taxon>Bacteria</taxon>
        <taxon>Pseudomonadati</taxon>
        <taxon>Bacteroidota</taxon>
        <taxon>Cytophagia</taxon>
        <taxon>Cytophagales</taxon>
        <taxon>Spirosomataceae</taxon>
        <taxon>Runella</taxon>
    </lineage>
</organism>
<dbReference type="AlphaFoldDB" id="A0A7U4E6X5"/>
<evidence type="ECO:0000313" key="1">
    <source>
        <dbReference type="EMBL" id="AEI49723.1"/>
    </source>
</evidence>
<reference evidence="2" key="1">
    <citation type="submission" date="2011-06" db="EMBL/GenBank/DDBJ databases">
        <title>The complete genome of chromosome of Runella slithyformis DSM 19594.</title>
        <authorList>
            <consortium name="US DOE Joint Genome Institute (JGI-PGF)"/>
            <person name="Lucas S."/>
            <person name="Han J."/>
            <person name="Lapidus A."/>
            <person name="Bruce D."/>
            <person name="Goodwin L."/>
            <person name="Pitluck S."/>
            <person name="Peters L."/>
            <person name="Kyrpides N."/>
            <person name="Mavromatis K."/>
            <person name="Ivanova N."/>
            <person name="Ovchinnikova G."/>
            <person name="Zhang X."/>
            <person name="Misra M."/>
            <person name="Detter J.C."/>
            <person name="Tapia R."/>
            <person name="Han C."/>
            <person name="Land M."/>
            <person name="Hauser L."/>
            <person name="Markowitz V."/>
            <person name="Cheng J.-F."/>
            <person name="Hugenholtz P."/>
            <person name="Woyke T."/>
            <person name="Wu D."/>
            <person name="Tindall B."/>
            <person name="Faehrich R."/>
            <person name="Brambilla E."/>
            <person name="Klenk H.-P."/>
            <person name="Eisen J.A."/>
        </authorList>
    </citation>
    <scope>NUCLEOTIDE SEQUENCE [LARGE SCALE GENOMIC DNA]</scope>
    <source>
        <strain evidence="2">ATCC 29530 / DSM 19594 / LMG 11500 / NCIMB 11436 / LSU 4</strain>
    </source>
</reference>
<name>A0A7U4E6X5_RUNSL</name>
<keyword evidence="2" id="KW-1185">Reference proteome</keyword>
<dbReference type="KEGG" id="rsi:Runsl_3355"/>
<sequence>MNAKDKRRLLESLFNGTMKPDELVEHEALPTVIISLPDGSLDVGHSKMFSGTCVTQEEFKRVCAKAGSNQTVFILPDNGRNAEG</sequence>
<dbReference type="EMBL" id="CP002859">
    <property type="protein sequence ID" value="AEI49723.1"/>
    <property type="molecule type" value="Genomic_DNA"/>
</dbReference>
<evidence type="ECO:0000313" key="2">
    <source>
        <dbReference type="Proteomes" id="UP000000493"/>
    </source>
</evidence>
<dbReference type="Proteomes" id="UP000000493">
    <property type="component" value="Chromosome"/>
</dbReference>
<protein>
    <submittedName>
        <fullName evidence="1">Uncharacterized protein</fullName>
    </submittedName>
</protein>
<proteinExistence type="predicted"/>
<gene>
    <name evidence="1" type="ordered locus">Runsl_3355</name>
</gene>
<reference evidence="1 2" key="2">
    <citation type="journal article" date="2012" name="Stand. Genomic Sci.">
        <title>Complete genome sequence of the aquatic bacterium Runella slithyformis type strain (LSU 4(T)).</title>
        <authorList>
            <person name="Copeland A."/>
            <person name="Zhang X."/>
            <person name="Misra M."/>
            <person name="Lapidus A."/>
            <person name="Nolan M."/>
            <person name="Lucas S."/>
            <person name="Deshpande S."/>
            <person name="Cheng J.F."/>
            <person name="Tapia R."/>
            <person name="Goodwin L.A."/>
            <person name="Pitluck S."/>
            <person name="Liolios K."/>
            <person name="Pagani I."/>
            <person name="Ivanova N."/>
            <person name="Mikhailova N."/>
            <person name="Pati A."/>
            <person name="Chen A."/>
            <person name="Palaniappan K."/>
            <person name="Land M."/>
            <person name="Hauser L."/>
            <person name="Pan C."/>
            <person name="Jeffries C.D."/>
            <person name="Detter J.C."/>
            <person name="Brambilla E.M."/>
            <person name="Rohde M."/>
            <person name="Djao O.D."/>
            <person name="Goker M."/>
            <person name="Sikorski J."/>
            <person name="Tindall B.J."/>
            <person name="Woyke T."/>
            <person name="Bristow J."/>
            <person name="Eisen J.A."/>
            <person name="Markowitz V."/>
            <person name="Hugenholtz P."/>
            <person name="Kyrpides N.C."/>
            <person name="Klenk H.P."/>
            <person name="Mavromatis K."/>
        </authorList>
    </citation>
    <scope>NUCLEOTIDE SEQUENCE [LARGE SCALE GENOMIC DNA]</scope>
    <source>
        <strain evidence="2">ATCC 29530 / DSM 19594 / LMG 11500 / NCIMB 11436 / LSU 4</strain>
    </source>
</reference>